<evidence type="ECO:0008006" key="3">
    <source>
        <dbReference type="Google" id="ProtNLM"/>
    </source>
</evidence>
<proteinExistence type="predicted"/>
<sequence length="60" mass="6893">MTTKKTEEQKAPVFSKSQLLSAKQFHNRKDILGVVLEDGKEYSFEQAESLIDKYMKGKVN</sequence>
<evidence type="ECO:0000313" key="2">
    <source>
        <dbReference type="Proteomes" id="UP001595733"/>
    </source>
</evidence>
<gene>
    <name evidence="1" type="ORF">ACFO0S_09640</name>
</gene>
<organism evidence="1 2">
    <name type="scientific">Chryseomicrobium palamuruense</name>
    <dbReference type="NCBI Taxonomy" id="682973"/>
    <lineage>
        <taxon>Bacteria</taxon>
        <taxon>Bacillati</taxon>
        <taxon>Bacillota</taxon>
        <taxon>Bacilli</taxon>
        <taxon>Bacillales</taxon>
        <taxon>Caryophanaceae</taxon>
        <taxon>Chryseomicrobium</taxon>
    </lineage>
</organism>
<accession>A0ABV8UXN2</accession>
<evidence type="ECO:0000313" key="1">
    <source>
        <dbReference type="EMBL" id="MFC4355308.1"/>
    </source>
</evidence>
<dbReference type="EMBL" id="JBHSEF010000023">
    <property type="protein sequence ID" value="MFC4355308.1"/>
    <property type="molecule type" value="Genomic_DNA"/>
</dbReference>
<keyword evidence="2" id="KW-1185">Reference proteome</keyword>
<protein>
    <recommendedName>
        <fullName evidence="3">Phage protein</fullName>
    </recommendedName>
</protein>
<dbReference type="Proteomes" id="UP001595733">
    <property type="component" value="Unassembled WGS sequence"/>
</dbReference>
<name>A0ABV8UXN2_9BACL</name>
<reference evidence="2" key="1">
    <citation type="journal article" date="2019" name="Int. J. Syst. Evol. Microbiol.">
        <title>The Global Catalogue of Microorganisms (GCM) 10K type strain sequencing project: providing services to taxonomists for standard genome sequencing and annotation.</title>
        <authorList>
            <consortium name="The Broad Institute Genomics Platform"/>
            <consortium name="The Broad Institute Genome Sequencing Center for Infectious Disease"/>
            <person name="Wu L."/>
            <person name="Ma J."/>
        </authorList>
    </citation>
    <scope>NUCLEOTIDE SEQUENCE [LARGE SCALE GENOMIC DNA]</scope>
    <source>
        <strain evidence="2">CCUG 50353</strain>
    </source>
</reference>
<comment type="caution">
    <text evidence="1">The sequence shown here is derived from an EMBL/GenBank/DDBJ whole genome shotgun (WGS) entry which is preliminary data.</text>
</comment>
<dbReference type="RefSeq" id="WP_378141775.1">
    <property type="nucleotide sequence ID" value="NZ_JBHSEF010000023.1"/>
</dbReference>